<name>A0A179I378_CORDF</name>
<dbReference type="SUPFAM" id="SSF82153">
    <property type="entry name" value="FAS1 domain"/>
    <property type="match status" value="2"/>
</dbReference>
<dbReference type="PROSITE" id="PS50213">
    <property type="entry name" value="FAS1"/>
    <property type="match status" value="2"/>
</dbReference>
<dbReference type="PANTHER" id="PTHR10900">
    <property type="entry name" value="PERIOSTIN-RELATED"/>
    <property type="match status" value="1"/>
</dbReference>
<feature type="domain" description="FAS1" evidence="2">
    <location>
        <begin position="100"/>
        <end position="238"/>
    </location>
</feature>
<dbReference type="InterPro" id="IPR000782">
    <property type="entry name" value="FAS1_domain"/>
</dbReference>
<evidence type="ECO:0000313" key="3">
    <source>
        <dbReference type="EMBL" id="OAQ97176.1"/>
    </source>
</evidence>
<evidence type="ECO:0000259" key="2">
    <source>
        <dbReference type="PROSITE" id="PS50213"/>
    </source>
</evidence>
<dbReference type="OrthoDB" id="7700931at2759"/>
<sequence length="436" mass="47307">MKLSTVALSLCATGVAATPHKSAPAHDRVGAGEASSSQWWKSVASLESAPTAILAVGEAIRRSTVDAAVGATQQIRDKALEALKSLDRPHRPPKHGKHPKLTTYQTLQAFDGASEFTKLLDDFPKLIDTLNSTDSEHTLFVPLNGAFDRIPDKFKHPSKEALGKFLHYHVVPGAKKAVNVVTSYTLESEAREAGLGDEHQRIRVGASWTGVRLNGYSKITAVDITTTNGVIHVVSDVLVPPPPVGPILTFFPSYFSTLLLAYEKTDFIKFIHSQHVAGCTFFAPSNDAFKSLGAKANAFLFNTKKGAKYLDAILKYTIAPNATVYSDAFYDKRTDSASSEGHQDHYSLDTFLPGASIGVDIATVLGFRVINVNGFTGVKFHDAIGSNGVIHVVDNIIFPPHNGKHSQAVDISVDELKERLRPYVVEESDEYAPEEL</sequence>
<accession>A0A179I378</accession>
<feature type="chain" id="PRO_5008104102" description="FAS1 domain-containing protein" evidence="1">
    <location>
        <begin position="18"/>
        <end position="436"/>
    </location>
</feature>
<proteinExistence type="predicted"/>
<dbReference type="SMART" id="SM00554">
    <property type="entry name" value="FAS1"/>
    <property type="match status" value="2"/>
</dbReference>
<dbReference type="Pfam" id="PF02469">
    <property type="entry name" value="Fasciclin"/>
    <property type="match status" value="2"/>
</dbReference>
<feature type="signal peptide" evidence="1">
    <location>
        <begin position="1"/>
        <end position="17"/>
    </location>
</feature>
<dbReference type="InterPro" id="IPR036378">
    <property type="entry name" value="FAS1_dom_sf"/>
</dbReference>
<keyword evidence="1" id="KW-0732">Signal</keyword>
<dbReference type="AlphaFoldDB" id="A0A179I378"/>
<dbReference type="InterPro" id="IPR050904">
    <property type="entry name" value="Adhesion/Biosynth-related"/>
</dbReference>
<gene>
    <name evidence="3" type="ORF">LLEC1_01266</name>
</gene>
<feature type="domain" description="FAS1" evidence="2">
    <location>
        <begin position="241"/>
        <end position="397"/>
    </location>
</feature>
<dbReference type="OMA" id="GVKGFTH"/>
<organism evidence="3 4">
    <name type="scientific">Cordyceps confragosa</name>
    <name type="common">Lecanicillium lecanii</name>
    <dbReference type="NCBI Taxonomy" id="2714763"/>
    <lineage>
        <taxon>Eukaryota</taxon>
        <taxon>Fungi</taxon>
        <taxon>Dikarya</taxon>
        <taxon>Ascomycota</taxon>
        <taxon>Pezizomycotina</taxon>
        <taxon>Sordariomycetes</taxon>
        <taxon>Hypocreomycetidae</taxon>
        <taxon>Hypocreales</taxon>
        <taxon>Cordycipitaceae</taxon>
        <taxon>Akanthomyces</taxon>
    </lineage>
</organism>
<comment type="caution">
    <text evidence="3">The sequence shown here is derived from an EMBL/GenBank/DDBJ whole genome shotgun (WGS) entry which is preliminary data.</text>
</comment>
<evidence type="ECO:0000256" key="1">
    <source>
        <dbReference type="SAM" id="SignalP"/>
    </source>
</evidence>
<dbReference type="Proteomes" id="UP000243081">
    <property type="component" value="Unassembled WGS sequence"/>
</dbReference>
<keyword evidence="4" id="KW-1185">Reference proteome</keyword>
<dbReference type="EMBL" id="LUKN01003638">
    <property type="protein sequence ID" value="OAQ97176.1"/>
    <property type="molecule type" value="Genomic_DNA"/>
</dbReference>
<dbReference type="Gene3D" id="2.30.180.10">
    <property type="entry name" value="FAS1 domain"/>
    <property type="match status" value="2"/>
</dbReference>
<dbReference type="PANTHER" id="PTHR10900:SF125">
    <property type="entry name" value="FAS1 DOMAIN-CONTAINING PROTEIN YLR001C"/>
    <property type="match status" value="1"/>
</dbReference>
<protein>
    <recommendedName>
        <fullName evidence="2">FAS1 domain-containing protein</fullName>
    </recommendedName>
</protein>
<reference evidence="3 4" key="1">
    <citation type="submission" date="2016-03" db="EMBL/GenBank/DDBJ databases">
        <title>Fine-scale spatial genetic structure of a fungal parasite of coffee scale insects.</title>
        <authorList>
            <person name="Jackson D."/>
            <person name="Zemenick K.A."/>
            <person name="Malloure B."/>
            <person name="Quandt C.A."/>
            <person name="James T.Y."/>
        </authorList>
    </citation>
    <scope>NUCLEOTIDE SEQUENCE [LARGE SCALE GENOMIC DNA]</scope>
    <source>
        <strain evidence="3 4">UM487</strain>
    </source>
</reference>
<evidence type="ECO:0000313" key="4">
    <source>
        <dbReference type="Proteomes" id="UP000243081"/>
    </source>
</evidence>